<organism evidence="3 4">
    <name type="scientific">Natronomonas aquatica</name>
    <dbReference type="NCBI Taxonomy" id="2841590"/>
    <lineage>
        <taxon>Archaea</taxon>
        <taxon>Methanobacteriati</taxon>
        <taxon>Methanobacteriota</taxon>
        <taxon>Stenosarchaea group</taxon>
        <taxon>Halobacteria</taxon>
        <taxon>Halobacteriales</taxon>
        <taxon>Natronomonadaceae</taxon>
        <taxon>Natronomonas</taxon>
    </lineage>
</organism>
<dbReference type="PANTHER" id="PTHR30535">
    <property type="entry name" value="VITAMIN B12-BINDING PROTEIN"/>
    <property type="match status" value="1"/>
</dbReference>
<evidence type="ECO:0000313" key="3">
    <source>
        <dbReference type="EMBL" id="MCQ4334211.1"/>
    </source>
</evidence>
<gene>
    <name evidence="3" type="ORF">KM295_12130</name>
</gene>
<dbReference type="RefSeq" id="WP_256030250.1">
    <property type="nucleotide sequence ID" value="NZ_JAHLKM010000018.1"/>
</dbReference>
<dbReference type="PANTHER" id="PTHR30535:SF34">
    <property type="entry name" value="MOLYBDATE-BINDING PROTEIN MOLA"/>
    <property type="match status" value="1"/>
</dbReference>
<comment type="caution">
    <text evidence="3">The sequence shown here is derived from an EMBL/GenBank/DDBJ whole genome shotgun (WGS) entry which is preliminary data.</text>
</comment>
<dbReference type="SUPFAM" id="SSF53807">
    <property type="entry name" value="Helical backbone' metal receptor"/>
    <property type="match status" value="1"/>
</dbReference>
<protein>
    <submittedName>
        <fullName evidence="3">ABC transporter substrate-binding protein</fullName>
    </submittedName>
</protein>
<reference evidence="3" key="1">
    <citation type="journal article" date="2023" name="Front. Microbiol.">
        <title>Genomic-based phylogenetic and metabolic analyses of the genus Natronomonas, and description of Natronomonas aquatica sp. nov.</title>
        <authorList>
            <person name="Garcia-Roldan A."/>
            <person name="Duran-Viseras A."/>
            <person name="de la Haba R.R."/>
            <person name="Corral P."/>
            <person name="Sanchez-Porro C."/>
            <person name="Ventosa A."/>
        </authorList>
    </citation>
    <scope>NUCLEOTIDE SEQUENCE</scope>
    <source>
        <strain evidence="3">F2-12</strain>
    </source>
</reference>
<dbReference type="Proteomes" id="UP001139494">
    <property type="component" value="Unassembled WGS sequence"/>
</dbReference>
<evidence type="ECO:0000259" key="2">
    <source>
        <dbReference type="PROSITE" id="PS50983"/>
    </source>
</evidence>
<evidence type="ECO:0000256" key="1">
    <source>
        <dbReference type="SAM" id="MobiDB-lite"/>
    </source>
</evidence>
<dbReference type="InterPro" id="IPR002491">
    <property type="entry name" value="ABC_transptr_periplasmic_BD"/>
</dbReference>
<evidence type="ECO:0000313" key="4">
    <source>
        <dbReference type="Proteomes" id="UP001139494"/>
    </source>
</evidence>
<dbReference type="NCBIfam" id="TIGR04281">
    <property type="entry name" value="peripla_PGF_1"/>
    <property type="match status" value="1"/>
</dbReference>
<dbReference type="PROSITE" id="PS50983">
    <property type="entry name" value="FE_B12_PBP"/>
    <property type="match status" value="1"/>
</dbReference>
<proteinExistence type="predicted"/>
<sequence>MDDRLRLAAVMTLLFLICFTAATGPVAAAHDATDCSFPITETDATGTEVTLTEPATEVVVLDASSAQVFWELGAEDHISGMPVEDFTAYLDGSENRTDVTDGQQVNVERVVELDPDLVIAPNYVGEETVAQLRETGLTVYQLGLENSIQSIYDKTALYGHFVGGCAAATETVNTTQTEIEEIETSVADLDRPRVLYYFFNFAAGSETFIHELLETAGGTNVAAEAGTSGYVEISDEVFVEEDPEWIVAPSHAGLPDGEPFTSTTAFRSEQTLVVNENLVSQAGPRIVVPLRQMAEAFHPEAFDANGEPTTPDSEPSPEPAEQPGFGIPIAVISLLVATTFWLHRRTDL</sequence>
<keyword evidence="4" id="KW-1185">Reference proteome</keyword>
<dbReference type="Gene3D" id="3.40.50.1980">
    <property type="entry name" value="Nitrogenase molybdenum iron protein domain"/>
    <property type="match status" value="2"/>
</dbReference>
<dbReference type="Pfam" id="PF01497">
    <property type="entry name" value="Peripla_BP_2"/>
    <property type="match status" value="1"/>
</dbReference>
<dbReference type="InterPro" id="IPR050902">
    <property type="entry name" value="ABC_Transporter_SBP"/>
</dbReference>
<feature type="domain" description="Fe/B12 periplasmic-binding" evidence="2">
    <location>
        <begin position="57"/>
        <end position="301"/>
    </location>
</feature>
<accession>A0A9R1D6E7</accession>
<name>A0A9R1D6E7_9EURY</name>
<dbReference type="InterPro" id="IPR026469">
    <property type="entry name" value="Peripla_PGF_1"/>
</dbReference>
<dbReference type="EMBL" id="JAHLKM010000018">
    <property type="protein sequence ID" value="MCQ4334211.1"/>
    <property type="molecule type" value="Genomic_DNA"/>
</dbReference>
<feature type="region of interest" description="Disordered" evidence="1">
    <location>
        <begin position="302"/>
        <end position="323"/>
    </location>
</feature>
<dbReference type="AlphaFoldDB" id="A0A9R1D6E7"/>
<dbReference type="GO" id="GO:0071281">
    <property type="term" value="P:cellular response to iron ion"/>
    <property type="evidence" value="ECO:0007669"/>
    <property type="project" value="TreeGrafter"/>
</dbReference>